<proteinExistence type="predicted"/>
<gene>
    <name evidence="1" type="ORF">B0J13DRAFT_426339</name>
</gene>
<dbReference type="EMBL" id="JAGMUU010000039">
    <property type="protein sequence ID" value="KAH7115372.1"/>
    <property type="molecule type" value="Genomic_DNA"/>
</dbReference>
<comment type="caution">
    <text evidence="1">The sequence shown here is derived from an EMBL/GenBank/DDBJ whole genome shotgun (WGS) entry which is preliminary data.</text>
</comment>
<keyword evidence="2" id="KW-1185">Reference proteome</keyword>
<evidence type="ECO:0000313" key="1">
    <source>
        <dbReference type="EMBL" id="KAH7115372.1"/>
    </source>
</evidence>
<dbReference type="Proteomes" id="UP000717696">
    <property type="component" value="Unassembled WGS sequence"/>
</dbReference>
<reference evidence="1" key="1">
    <citation type="journal article" date="2021" name="Nat. Commun.">
        <title>Genetic determinants of endophytism in the Arabidopsis root mycobiome.</title>
        <authorList>
            <person name="Mesny F."/>
            <person name="Miyauchi S."/>
            <person name="Thiergart T."/>
            <person name="Pickel B."/>
            <person name="Atanasova L."/>
            <person name="Karlsson M."/>
            <person name="Huettel B."/>
            <person name="Barry K.W."/>
            <person name="Haridas S."/>
            <person name="Chen C."/>
            <person name="Bauer D."/>
            <person name="Andreopoulos W."/>
            <person name="Pangilinan J."/>
            <person name="LaButti K."/>
            <person name="Riley R."/>
            <person name="Lipzen A."/>
            <person name="Clum A."/>
            <person name="Drula E."/>
            <person name="Henrissat B."/>
            <person name="Kohler A."/>
            <person name="Grigoriev I.V."/>
            <person name="Martin F.M."/>
            <person name="Hacquard S."/>
        </authorList>
    </citation>
    <scope>NUCLEOTIDE SEQUENCE</scope>
    <source>
        <strain evidence="1">MPI-CAGE-AT-0021</strain>
    </source>
</reference>
<feature type="non-terminal residue" evidence="1">
    <location>
        <position position="1"/>
    </location>
</feature>
<sequence length="150" mass="16546">MPIPTVVPDFEYGTNAAPTSSLETLVCRQLKIAARAVGTTAVASAMTPPVHPNSLIIDMGDYLTRAARVWLHLTTNLVDGPHVSMAVVDAHEQIRLENRVSELSPIVLMDLEFGRLRQGNFTHTYCSSIKIRGLAEKLSRDLQNIWAQKP</sequence>
<accession>A0A9P9DAD7</accession>
<name>A0A9P9DAD7_9HYPO</name>
<dbReference type="OrthoDB" id="4826573at2759"/>
<evidence type="ECO:0000313" key="2">
    <source>
        <dbReference type="Proteomes" id="UP000717696"/>
    </source>
</evidence>
<dbReference type="AlphaFoldDB" id="A0A9P9DAD7"/>
<protein>
    <submittedName>
        <fullName evidence="1">Uncharacterized protein</fullName>
    </submittedName>
</protein>
<organism evidence="1 2">
    <name type="scientific">Dactylonectria estremocensis</name>
    <dbReference type="NCBI Taxonomy" id="1079267"/>
    <lineage>
        <taxon>Eukaryota</taxon>
        <taxon>Fungi</taxon>
        <taxon>Dikarya</taxon>
        <taxon>Ascomycota</taxon>
        <taxon>Pezizomycotina</taxon>
        <taxon>Sordariomycetes</taxon>
        <taxon>Hypocreomycetidae</taxon>
        <taxon>Hypocreales</taxon>
        <taxon>Nectriaceae</taxon>
        <taxon>Dactylonectria</taxon>
    </lineage>
</organism>